<evidence type="ECO:0000313" key="3">
    <source>
        <dbReference type="Proteomes" id="UP001229421"/>
    </source>
</evidence>
<feature type="region of interest" description="Disordered" evidence="1">
    <location>
        <begin position="1"/>
        <end position="40"/>
    </location>
</feature>
<comment type="caution">
    <text evidence="2">The sequence shown here is derived from an EMBL/GenBank/DDBJ whole genome shotgun (WGS) entry which is preliminary data.</text>
</comment>
<dbReference type="AlphaFoldDB" id="A0AAD8PBF4"/>
<keyword evidence="3" id="KW-1185">Reference proteome</keyword>
<dbReference type="InterPro" id="IPR036691">
    <property type="entry name" value="Endo/exonu/phosph_ase_sf"/>
</dbReference>
<dbReference type="Gene3D" id="3.60.10.10">
    <property type="entry name" value="Endonuclease/exonuclease/phosphatase"/>
    <property type="match status" value="1"/>
</dbReference>
<name>A0AAD8PBF4_TARER</name>
<sequence length="241" mass="26261">MKDRLWGGRNKAQQVQIGSKGGSGCSLKGAGEKDGVSASQGNSMVQEEIQNLIKETMVENVTFKDVVGFWGRSSMNFEFVPSVGLSGGLASMWDTSIFHVNHKIKDRNFLLLVGKVLGLDANVMVMNVYAPQDQRAKMILWDKIAHEIQGRPGVWIVAGDFNEVRVASDRFNSSFHAANARRFNAFISEADLIELNMGGGKFYPALARGVGHGIAKKILGPQAPCFKMFGSGLWPGSIQVL</sequence>
<evidence type="ECO:0000256" key="1">
    <source>
        <dbReference type="SAM" id="MobiDB-lite"/>
    </source>
</evidence>
<accession>A0AAD8PBF4</accession>
<dbReference type="EMBL" id="JAUHHV010000001">
    <property type="protein sequence ID" value="KAK1440014.1"/>
    <property type="molecule type" value="Genomic_DNA"/>
</dbReference>
<protein>
    <recommendedName>
        <fullName evidence="4">RNA-directed DNA polymerase, eukaryota</fullName>
    </recommendedName>
</protein>
<evidence type="ECO:0008006" key="4">
    <source>
        <dbReference type="Google" id="ProtNLM"/>
    </source>
</evidence>
<proteinExistence type="predicted"/>
<evidence type="ECO:0000313" key="2">
    <source>
        <dbReference type="EMBL" id="KAK1440014.1"/>
    </source>
</evidence>
<gene>
    <name evidence="2" type="ORF">QVD17_05839</name>
</gene>
<dbReference type="SUPFAM" id="SSF56219">
    <property type="entry name" value="DNase I-like"/>
    <property type="match status" value="1"/>
</dbReference>
<dbReference type="Proteomes" id="UP001229421">
    <property type="component" value="Unassembled WGS sequence"/>
</dbReference>
<organism evidence="2 3">
    <name type="scientific">Tagetes erecta</name>
    <name type="common">African marigold</name>
    <dbReference type="NCBI Taxonomy" id="13708"/>
    <lineage>
        <taxon>Eukaryota</taxon>
        <taxon>Viridiplantae</taxon>
        <taxon>Streptophyta</taxon>
        <taxon>Embryophyta</taxon>
        <taxon>Tracheophyta</taxon>
        <taxon>Spermatophyta</taxon>
        <taxon>Magnoliopsida</taxon>
        <taxon>eudicotyledons</taxon>
        <taxon>Gunneridae</taxon>
        <taxon>Pentapetalae</taxon>
        <taxon>asterids</taxon>
        <taxon>campanulids</taxon>
        <taxon>Asterales</taxon>
        <taxon>Asteraceae</taxon>
        <taxon>Asteroideae</taxon>
        <taxon>Heliantheae alliance</taxon>
        <taxon>Tageteae</taxon>
        <taxon>Tagetes</taxon>
    </lineage>
</organism>
<reference evidence="2" key="1">
    <citation type="journal article" date="2023" name="bioRxiv">
        <title>Improved chromosome-level genome assembly for marigold (Tagetes erecta).</title>
        <authorList>
            <person name="Jiang F."/>
            <person name="Yuan L."/>
            <person name="Wang S."/>
            <person name="Wang H."/>
            <person name="Xu D."/>
            <person name="Wang A."/>
            <person name="Fan W."/>
        </authorList>
    </citation>
    <scope>NUCLEOTIDE SEQUENCE</scope>
    <source>
        <strain evidence="2">WSJ</strain>
        <tissue evidence="2">Leaf</tissue>
    </source>
</reference>